<sequence length="114" mass="12330">MIFRPNPLMLAPRLPLMMGAVTTFLPFTGWLMTERGTVIRVGSLPGWEVETTVVLTGTCRTVEVPGPIDMGVPAAPETTATALETEAVMVGRETAELWPDPDMLTEEEEGICLA</sequence>
<protein>
    <submittedName>
        <fullName evidence="1">Uncharacterized protein</fullName>
    </submittedName>
</protein>
<reference evidence="1" key="1">
    <citation type="submission" date="2017-07" db="EMBL/GenBank/DDBJ databases">
        <authorList>
            <person name="Mikheyev A."/>
            <person name="Grau M."/>
        </authorList>
    </citation>
    <scope>NUCLEOTIDE SEQUENCE</scope>
    <source>
        <tissue evidence="1">Venom_gland</tissue>
    </source>
</reference>
<dbReference type="EMBL" id="IACK01118890">
    <property type="protein sequence ID" value="LAA86525.1"/>
    <property type="molecule type" value="Transcribed_RNA"/>
</dbReference>
<reference evidence="1" key="2">
    <citation type="submission" date="2017-11" db="EMBL/GenBank/DDBJ databases">
        <title>Coralsnake Venomics: Analyses of Venom Gland Transcriptomes and Proteomes of Six Brazilian Taxa.</title>
        <authorList>
            <person name="Aird S.D."/>
            <person name="Jorge da Silva N."/>
            <person name="Qiu L."/>
            <person name="Villar-Briones A."/>
            <person name="Aparecida-Saddi V."/>
            <person name="Campos-Telles M.P."/>
            <person name="Grau M."/>
            <person name="Mikheyev A.S."/>
        </authorList>
    </citation>
    <scope>NUCLEOTIDE SEQUENCE</scope>
    <source>
        <tissue evidence="1">Venom_gland</tissue>
    </source>
</reference>
<name>A0A2D4IQI6_MICLE</name>
<dbReference type="AlphaFoldDB" id="A0A2D4IQI6"/>
<evidence type="ECO:0000313" key="1">
    <source>
        <dbReference type="EMBL" id="LAA86525.1"/>
    </source>
</evidence>
<proteinExistence type="predicted"/>
<accession>A0A2D4IQI6</accession>
<organism evidence="1">
    <name type="scientific">Micrurus lemniscatus lemniscatus</name>
    <dbReference type="NCBI Taxonomy" id="129467"/>
    <lineage>
        <taxon>Eukaryota</taxon>
        <taxon>Metazoa</taxon>
        <taxon>Chordata</taxon>
        <taxon>Craniata</taxon>
        <taxon>Vertebrata</taxon>
        <taxon>Euteleostomi</taxon>
        <taxon>Lepidosauria</taxon>
        <taxon>Squamata</taxon>
        <taxon>Bifurcata</taxon>
        <taxon>Unidentata</taxon>
        <taxon>Episquamata</taxon>
        <taxon>Toxicofera</taxon>
        <taxon>Serpentes</taxon>
        <taxon>Colubroidea</taxon>
        <taxon>Elapidae</taxon>
        <taxon>Elapinae</taxon>
        <taxon>Micrurus</taxon>
    </lineage>
</organism>